<organism evidence="2 3">
    <name type="scientific">Porphyra umbilicalis</name>
    <name type="common">Purple laver</name>
    <name type="synonym">Red alga</name>
    <dbReference type="NCBI Taxonomy" id="2786"/>
    <lineage>
        <taxon>Eukaryota</taxon>
        <taxon>Rhodophyta</taxon>
        <taxon>Bangiophyceae</taxon>
        <taxon>Bangiales</taxon>
        <taxon>Bangiaceae</taxon>
        <taxon>Porphyra</taxon>
    </lineage>
</organism>
<feature type="region of interest" description="Disordered" evidence="1">
    <location>
        <begin position="1"/>
        <end position="59"/>
    </location>
</feature>
<dbReference type="AlphaFoldDB" id="A0A1X6NL37"/>
<evidence type="ECO:0000313" key="3">
    <source>
        <dbReference type="Proteomes" id="UP000218209"/>
    </source>
</evidence>
<evidence type="ECO:0000313" key="2">
    <source>
        <dbReference type="EMBL" id="OSX69308.1"/>
    </source>
</evidence>
<proteinExistence type="predicted"/>
<reference evidence="2 3" key="1">
    <citation type="submission" date="2017-03" db="EMBL/GenBank/DDBJ databases">
        <title>WGS assembly of Porphyra umbilicalis.</title>
        <authorList>
            <person name="Brawley S.H."/>
            <person name="Blouin N.A."/>
            <person name="Ficko-Blean E."/>
            <person name="Wheeler G.L."/>
            <person name="Lohr M."/>
            <person name="Goodson H.V."/>
            <person name="Jenkins J.W."/>
            <person name="Blaby-Haas C.E."/>
            <person name="Helliwell K.E."/>
            <person name="Chan C."/>
            <person name="Marriage T."/>
            <person name="Bhattacharya D."/>
            <person name="Klein A.S."/>
            <person name="Badis Y."/>
            <person name="Brodie J."/>
            <person name="Cao Y."/>
            <person name="Collen J."/>
            <person name="Dittami S.M."/>
            <person name="Gachon C.M."/>
            <person name="Green B.R."/>
            <person name="Karpowicz S."/>
            <person name="Kim J.W."/>
            <person name="Kudahl U."/>
            <person name="Lin S."/>
            <person name="Michel G."/>
            <person name="Mittag M."/>
            <person name="Olson B.J."/>
            <person name="Pangilinan J."/>
            <person name="Peng Y."/>
            <person name="Qiu H."/>
            <person name="Shu S."/>
            <person name="Singer J.T."/>
            <person name="Smith A.G."/>
            <person name="Sprecher B.N."/>
            <person name="Wagner V."/>
            <person name="Wang W."/>
            <person name="Wang Z.-Y."/>
            <person name="Yan J."/>
            <person name="Yarish C."/>
            <person name="Zoeuner-Riek S."/>
            <person name="Zhuang Y."/>
            <person name="Zou Y."/>
            <person name="Lindquist E.A."/>
            <person name="Grimwood J."/>
            <person name="Barry K."/>
            <person name="Rokhsar D.S."/>
            <person name="Schmutz J."/>
            <person name="Stiller J.W."/>
            <person name="Grossman A.R."/>
            <person name="Prochnik S.E."/>
        </authorList>
    </citation>
    <scope>NUCLEOTIDE SEQUENCE [LARGE SCALE GENOMIC DNA]</scope>
    <source>
        <strain evidence="2">4086291</strain>
    </source>
</reference>
<gene>
    <name evidence="2" type="ORF">BU14_1630s0001</name>
</gene>
<name>A0A1X6NL37_PORUM</name>
<dbReference type="Proteomes" id="UP000218209">
    <property type="component" value="Unassembled WGS sequence"/>
</dbReference>
<evidence type="ECO:0000256" key="1">
    <source>
        <dbReference type="SAM" id="MobiDB-lite"/>
    </source>
</evidence>
<keyword evidence="3" id="KW-1185">Reference proteome</keyword>
<accession>A0A1X6NL37</accession>
<dbReference type="EMBL" id="KV919624">
    <property type="protein sequence ID" value="OSX69308.1"/>
    <property type="molecule type" value="Genomic_DNA"/>
</dbReference>
<sequence>MPPPSPRVLGVSRCRVSRQAAGGGSAARPVGDDEDGGRPRLPRPLAASTSVDSPIVGCS</sequence>
<protein>
    <submittedName>
        <fullName evidence="2">Uncharacterized protein</fullName>
    </submittedName>
</protein>